<gene>
    <name evidence="2" type="ORF">SOMG_02459</name>
</gene>
<dbReference type="RefSeq" id="XP_056035083.1">
    <property type="nucleotide sequence ID" value="XM_056181251.1"/>
</dbReference>
<evidence type="ECO:0000313" key="2">
    <source>
        <dbReference type="EMBL" id="WBW70840.1"/>
    </source>
</evidence>
<protein>
    <submittedName>
        <fullName evidence="2">Ubiquitin family protein, Get5 candidate</fullName>
    </submittedName>
</protein>
<dbReference type="PROSITE" id="PS50053">
    <property type="entry name" value="UBIQUITIN_2"/>
    <property type="match status" value="1"/>
</dbReference>
<dbReference type="Proteomes" id="UP001212411">
    <property type="component" value="Chromosome 1"/>
</dbReference>
<organism evidence="2 3">
    <name type="scientific">Schizosaccharomyces osmophilus</name>
    <dbReference type="NCBI Taxonomy" id="2545709"/>
    <lineage>
        <taxon>Eukaryota</taxon>
        <taxon>Fungi</taxon>
        <taxon>Dikarya</taxon>
        <taxon>Ascomycota</taxon>
        <taxon>Taphrinomycotina</taxon>
        <taxon>Schizosaccharomycetes</taxon>
        <taxon>Schizosaccharomycetales</taxon>
        <taxon>Schizosaccharomycetaceae</taxon>
        <taxon>Schizosaccharomyces</taxon>
    </lineage>
</organism>
<dbReference type="Gene3D" id="3.10.20.90">
    <property type="entry name" value="Phosphatidylinositol 3-kinase Catalytic Subunit, Chain A, domain 1"/>
    <property type="match status" value="1"/>
</dbReference>
<sequence>MSQVQIVRSFIEELSKNSRKHPDRISVDKINGSALSTAIGLPETPFPKEEFKNEEKKVHIIAKTVRPPVISASAEVSTSSTILELKESLAPQLNVAVTSLRLLHKGKPLVNSKFLADYFDPEATEVSLQMFLLQSS</sequence>
<dbReference type="AlphaFoldDB" id="A0AAE9W7G7"/>
<dbReference type="Pfam" id="PF00240">
    <property type="entry name" value="ubiquitin"/>
    <property type="match status" value="1"/>
</dbReference>
<evidence type="ECO:0000259" key="1">
    <source>
        <dbReference type="PROSITE" id="PS50053"/>
    </source>
</evidence>
<dbReference type="SUPFAM" id="SSF54236">
    <property type="entry name" value="Ubiquitin-like"/>
    <property type="match status" value="1"/>
</dbReference>
<accession>A0AAE9W7G7</accession>
<dbReference type="KEGG" id="som:SOMG_02459"/>
<dbReference type="EMBL" id="CP115611">
    <property type="protein sequence ID" value="WBW70840.1"/>
    <property type="molecule type" value="Genomic_DNA"/>
</dbReference>
<feature type="domain" description="Ubiquitin-like" evidence="1">
    <location>
        <begin position="58"/>
        <end position="118"/>
    </location>
</feature>
<dbReference type="InterPro" id="IPR000626">
    <property type="entry name" value="Ubiquitin-like_dom"/>
</dbReference>
<dbReference type="GeneID" id="80875940"/>
<dbReference type="InterPro" id="IPR029071">
    <property type="entry name" value="Ubiquitin-like_domsf"/>
</dbReference>
<evidence type="ECO:0000313" key="3">
    <source>
        <dbReference type="Proteomes" id="UP001212411"/>
    </source>
</evidence>
<proteinExistence type="predicted"/>
<reference evidence="2 3" key="1">
    <citation type="journal article" date="2023" name="G3 (Bethesda)">
        <title>A high-quality reference genome for the fission yeast Schizosaccharomyces osmophilus.</title>
        <authorList>
            <person name="Jia G.S."/>
            <person name="Zhang W.C."/>
            <person name="Liang Y."/>
            <person name="Liu X.H."/>
            <person name="Rhind N."/>
            <person name="Pidoux A."/>
            <person name="Brysch-Herzberg M."/>
            <person name="Du L.L."/>
        </authorList>
    </citation>
    <scope>NUCLEOTIDE SEQUENCE [LARGE SCALE GENOMIC DNA]</scope>
    <source>
        <strain evidence="2 3">CBS 15793</strain>
    </source>
</reference>
<keyword evidence="3" id="KW-1185">Reference proteome</keyword>
<name>A0AAE9W7G7_9SCHI</name>